<dbReference type="Proteomes" id="UP000191554">
    <property type="component" value="Unassembled WGS sequence"/>
</dbReference>
<evidence type="ECO:0000313" key="1">
    <source>
        <dbReference type="EMBL" id="OPX41857.1"/>
    </source>
</evidence>
<dbReference type="AlphaFoldDB" id="A0A1V4SF14"/>
<dbReference type="RefSeq" id="WP_080066705.1">
    <property type="nucleotide sequence ID" value="NZ_MZGX01000054.1"/>
</dbReference>
<accession>A0A1V4SF14</accession>
<comment type="caution">
    <text evidence="1">The sequence shown here is derived from an EMBL/GenBank/DDBJ whole genome shotgun (WGS) entry which is preliminary data.</text>
</comment>
<protein>
    <submittedName>
        <fullName evidence="1">Uncharacterized protein</fullName>
    </submittedName>
</protein>
<dbReference type="EMBL" id="MZGX01000054">
    <property type="protein sequence ID" value="OPX41857.1"/>
    <property type="molecule type" value="Genomic_DNA"/>
</dbReference>
<keyword evidence="2" id="KW-1185">Reference proteome</keyword>
<name>A0A1V4SF14_RUMHU</name>
<proteinExistence type="predicted"/>
<gene>
    <name evidence="1" type="ORF">CLHUN_42720</name>
</gene>
<dbReference type="OrthoDB" id="1273330at2"/>
<sequence>MDEIFNIFNSFFNNLASSKVDIQESWTNTSFLSLPERLLKRNIPLLYDKWKINMKEVELKYFNISGISTCWSYTNEENQFIYGGFHFNGFGEALIQDSDFWDLSNSINEHQPDNKELEFLKKLNWFEKQSWGDDGRYGCFLREAGDFPPQIYFYDNSVYYPINLSLEEYFKAMIASCAIRGWQYFYIDIPDHFPSLIRVNKEIVLKDVELAVEFLPKLFPDRDFSYHIGKLDYLRSKLK</sequence>
<reference evidence="1 2" key="1">
    <citation type="submission" date="2017-03" db="EMBL/GenBank/DDBJ databases">
        <title>Genome sequence of Clostridium hungatei DSM 14427.</title>
        <authorList>
            <person name="Poehlein A."/>
            <person name="Daniel R."/>
        </authorList>
    </citation>
    <scope>NUCLEOTIDE SEQUENCE [LARGE SCALE GENOMIC DNA]</scope>
    <source>
        <strain evidence="1 2">DSM 14427</strain>
    </source>
</reference>
<evidence type="ECO:0000313" key="2">
    <source>
        <dbReference type="Proteomes" id="UP000191554"/>
    </source>
</evidence>
<organism evidence="1 2">
    <name type="scientific">Ruminiclostridium hungatei</name>
    <name type="common">Clostridium hungatei</name>
    <dbReference type="NCBI Taxonomy" id="48256"/>
    <lineage>
        <taxon>Bacteria</taxon>
        <taxon>Bacillati</taxon>
        <taxon>Bacillota</taxon>
        <taxon>Clostridia</taxon>
        <taxon>Eubacteriales</taxon>
        <taxon>Oscillospiraceae</taxon>
        <taxon>Ruminiclostridium</taxon>
    </lineage>
</organism>